<name>A0A699I3Y0_TANCI</name>
<evidence type="ECO:0000313" key="3">
    <source>
        <dbReference type="EMBL" id="GEZ13162.1"/>
    </source>
</evidence>
<dbReference type="SMART" id="SM00343">
    <property type="entry name" value="ZnF_C2HC"/>
    <property type="match status" value="1"/>
</dbReference>
<dbReference type="GO" id="GO:0008270">
    <property type="term" value="F:zinc ion binding"/>
    <property type="evidence" value="ECO:0007669"/>
    <property type="project" value="UniProtKB-KW"/>
</dbReference>
<dbReference type="Gene3D" id="4.10.60.10">
    <property type="entry name" value="Zinc finger, CCHC-type"/>
    <property type="match status" value="1"/>
</dbReference>
<dbReference type="GO" id="GO:0003676">
    <property type="term" value="F:nucleic acid binding"/>
    <property type="evidence" value="ECO:0007669"/>
    <property type="project" value="InterPro"/>
</dbReference>
<accession>A0A699I3Y0</accession>
<dbReference type="CDD" id="cd09272">
    <property type="entry name" value="RNase_HI_RT_Ty1"/>
    <property type="match status" value="1"/>
</dbReference>
<dbReference type="PROSITE" id="PS50158">
    <property type="entry name" value="ZF_CCHC"/>
    <property type="match status" value="1"/>
</dbReference>
<dbReference type="Pfam" id="PF00078">
    <property type="entry name" value="RVT_1"/>
    <property type="match status" value="1"/>
</dbReference>
<keyword evidence="1" id="KW-0479">Metal-binding</keyword>
<evidence type="ECO:0000256" key="1">
    <source>
        <dbReference type="PROSITE-ProRule" id="PRU00047"/>
    </source>
</evidence>
<proteinExistence type="predicted"/>
<protein>
    <recommendedName>
        <fullName evidence="2">CCHC-type domain-containing protein</fullName>
    </recommendedName>
</protein>
<dbReference type="InterPro" id="IPR053134">
    <property type="entry name" value="RNA-dir_DNA_polymerase"/>
</dbReference>
<dbReference type="InterPro" id="IPR043128">
    <property type="entry name" value="Rev_trsase/Diguanyl_cyclase"/>
</dbReference>
<dbReference type="SUPFAM" id="SSF57756">
    <property type="entry name" value="Retrovirus zinc finger-like domains"/>
    <property type="match status" value="1"/>
</dbReference>
<dbReference type="Gene3D" id="3.10.10.10">
    <property type="entry name" value="HIV Type 1 Reverse Transcriptase, subunit A, domain 1"/>
    <property type="match status" value="1"/>
</dbReference>
<dbReference type="PANTHER" id="PTHR24559:SF427">
    <property type="entry name" value="RNA-DIRECTED DNA POLYMERASE"/>
    <property type="match status" value="1"/>
</dbReference>
<dbReference type="InterPro" id="IPR036875">
    <property type="entry name" value="Znf_CCHC_sf"/>
</dbReference>
<dbReference type="InterPro" id="IPR043502">
    <property type="entry name" value="DNA/RNA_pol_sf"/>
</dbReference>
<dbReference type="PANTHER" id="PTHR24559">
    <property type="entry name" value="TRANSPOSON TY3-I GAG-POL POLYPROTEIN"/>
    <property type="match status" value="1"/>
</dbReference>
<evidence type="ECO:0000259" key="2">
    <source>
        <dbReference type="PROSITE" id="PS50158"/>
    </source>
</evidence>
<organism evidence="3">
    <name type="scientific">Tanacetum cinerariifolium</name>
    <name type="common">Dalmatian daisy</name>
    <name type="synonym">Chrysanthemum cinerariifolium</name>
    <dbReference type="NCBI Taxonomy" id="118510"/>
    <lineage>
        <taxon>Eukaryota</taxon>
        <taxon>Viridiplantae</taxon>
        <taxon>Streptophyta</taxon>
        <taxon>Embryophyta</taxon>
        <taxon>Tracheophyta</taxon>
        <taxon>Spermatophyta</taxon>
        <taxon>Magnoliopsida</taxon>
        <taxon>eudicotyledons</taxon>
        <taxon>Gunneridae</taxon>
        <taxon>Pentapetalae</taxon>
        <taxon>asterids</taxon>
        <taxon>campanulids</taxon>
        <taxon>Asterales</taxon>
        <taxon>Asteraceae</taxon>
        <taxon>Asteroideae</taxon>
        <taxon>Anthemideae</taxon>
        <taxon>Anthemidinae</taxon>
        <taxon>Tanacetum</taxon>
    </lineage>
</organism>
<reference evidence="3" key="1">
    <citation type="journal article" date="2019" name="Sci. Rep.">
        <title>Draft genome of Tanacetum cinerariifolium, the natural source of mosquito coil.</title>
        <authorList>
            <person name="Yamashiro T."/>
            <person name="Shiraishi A."/>
            <person name="Satake H."/>
            <person name="Nakayama K."/>
        </authorList>
    </citation>
    <scope>NUCLEOTIDE SEQUENCE</scope>
</reference>
<dbReference type="EMBL" id="BKCJ010244109">
    <property type="protein sequence ID" value="GEZ13162.1"/>
    <property type="molecule type" value="Genomic_DNA"/>
</dbReference>
<feature type="non-terminal residue" evidence="3">
    <location>
        <position position="951"/>
    </location>
</feature>
<gene>
    <name evidence="3" type="ORF">Tci_485135</name>
</gene>
<dbReference type="SUPFAM" id="SSF56672">
    <property type="entry name" value="DNA/RNA polymerases"/>
    <property type="match status" value="1"/>
</dbReference>
<feature type="domain" description="CCHC-type" evidence="2">
    <location>
        <begin position="519"/>
        <end position="533"/>
    </location>
</feature>
<keyword evidence="1" id="KW-0862">Zinc</keyword>
<dbReference type="Gene3D" id="3.30.70.270">
    <property type="match status" value="1"/>
</dbReference>
<dbReference type="AlphaFoldDB" id="A0A699I3Y0"/>
<dbReference type="CDD" id="cd01647">
    <property type="entry name" value="RT_LTR"/>
    <property type="match status" value="1"/>
</dbReference>
<comment type="caution">
    <text evidence="3">The sequence shown here is derived from an EMBL/GenBank/DDBJ whole genome shotgun (WGS) entry which is preliminary data.</text>
</comment>
<dbReference type="InterPro" id="IPR001878">
    <property type="entry name" value="Znf_CCHC"/>
</dbReference>
<sequence>MDWLAKYYAVIVCKEKIVRIPEGNEILIVYGDGSDQGNETRLNIISCTKMQKYMLNGCHVFLAHVTTKKNEDKSEKKRLEDVLIVRDFPNVFPEGLLGLPPPRQVEIQIDLIPGAAPVARAPYRLAPSEMKELLEQLTELSKKGFIRPSSSPCGAPVMPFGLTNAPAVFMDLMNRVCKPYLDKFMIIFIDDILIYSKNKKEHEEHLKAILELLKKEELYAKFSKYTNEGSPILGLAGYYRSAPILAMPKGSEDFVVYCDASHKRLGVVLMPREKTEARKPENIKNEDVEGMLVENSKDLEKLRTEKLESRTYGTLCLNGRSWLPCYGDLRTVIVQLEIHWVSVSQEDVNLKFLHSLLSEWKTHTLIWRNKADLEEQSLDDLFNSLKIYEAEVKHSSSTGSTIQNLAFVSSSNTDSTTESISATASVFAVCAKMPVSFLPNVNSLSNAVIYSFFFSQSSSPQLDNKDLKQIDVDDLEEIDLRWQMAMLIMRARRFLQKTGINLRASGPTSMGFDMYKVECYNCHRKGHFARECRFPRDSRRNGAVKPDKECPKDEPTNYALMAFSSSRSSSDNAILSCSNACLKAYAQLHTQYDKLTADFHKSQFDVISYQTALESVEARLLVYKQNESIFEEDITLLKFELSPTKSEQALSPTNRPTTPIIEDWVSDSEDESETKAPQIAPSQLVQSLQAVAKEGIESMLNHAHKGNHKKYAQMTHQTPQKHMVPAAAVTQSKPVSITDVRPVSVAVPKFKGVINSGCSRHMTGNMSYLSDFEELNGGYVSFGGNPKGGDILKKFRYSDVRSSNTPMDKENPWGKDRTGKDVDLHLYRSMIGSLMYLIASRPDIMFAICTCARHQVTPKECHLHAVKRIFKYLKGHPKLGLWYPKESPFDLVAYLDSDYGGATQERKSTTGGCNFWVERLISWQCKNQTFVATSTTEAEYVAAASCYGQVL</sequence>
<dbReference type="InterPro" id="IPR000477">
    <property type="entry name" value="RT_dom"/>
</dbReference>
<keyword evidence="1" id="KW-0863">Zinc-finger</keyword>